<dbReference type="FunFam" id="3.40.50.10050:FF:000002">
    <property type="entry name" value="Eukaryotic translation initiation factor 5B"/>
    <property type="match status" value="1"/>
</dbReference>
<dbReference type="HOGENOM" id="CLU_083111_0_0_1"/>
<dbReference type="STRING" id="7159.Q16W14"/>
<evidence type="ECO:0000256" key="2">
    <source>
        <dbReference type="ARBA" id="ARBA00023134"/>
    </source>
</evidence>
<dbReference type="GO" id="GO:0005525">
    <property type="term" value="F:GTP binding"/>
    <property type="evidence" value="ECO:0007669"/>
    <property type="project" value="UniProtKB-KW"/>
</dbReference>
<dbReference type="PANTHER" id="PTHR43381:SF4">
    <property type="entry name" value="EUKARYOTIC TRANSLATION INITIATION FACTOR 5B"/>
    <property type="match status" value="1"/>
</dbReference>
<dbReference type="Gene3D" id="2.40.30.10">
    <property type="entry name" value="Translation factors"/>
    <property type="match status" value="1"/>
</dbReference>
<dbReference type="eggNOG" id="KOG1144">
    <property type="taxonomic scope" value="Eukaryota"/>
</dbReference>
<dbReference type="Gene3D" id="3.40.50.10050">
    <property type="entry name" value="Translation initiation factor IF- 2, domain 3"/>
    <property type="match status" value="1"/>
</dbReference>
<gene>
    <name evidence="5" type="ORF">AaeL_AAEL009369</name>
</gene>
<name>Q16W14_AEDAE</name>
<dbReference type="EMBL" id="CH477577">
    <property type="protein sequence ID" value="EAT38782.1"/>
    <property type="molecule type" value="Genomic_DNA"/>
</dbReference>
<dbReference type="Pfam" id="PF11987">
    <property type="entry name" value="IF-2"/>
    <property type="match status" value="1"/>
</dbReference>
<dbReference type="InterPro" id="IPR029459">
    <property type="entry name" value="EFTU-type"/>
</dbReference>
<evidence type="ECO:0000313" key="6">
    <source>
        <dbReference type="Proteomes" id="UP000682892"/>
    </source>
</evidence>
<dbReference type="AlphaFoldDB" id="Q16W14"/>
<dbReference type="CDD" id="cd16266">
    <property type="entry name" value="IF2_aeIF5B_IV"/>
    <property type="match status" value="1"/>
</dbReference>
<dbReference type="PaxDb" id="7159-AAEL009369-PA"/>
<dbReference type="FunFam" id="2.40.30.10:FF:000026">
    <property type="entry name" value="Eukaryotic translation initiation factor 5B"/>
    <property type="match status" value="1"/>
</dbReference>
<evidence type="ECO:0000259" key="3">
    <source>
        <dbReference type="Pfam" id="PF11987"/>
    </source>
</evidence>
<feature type="domain" description="Translation initiation factor IF- 2" evidence="3">
    <location>
        <begin position="12"/>
        <end position="72"/>
    </location>
</feature>
<dbReference type="OMA" id="HKQVDIE"/>
<protein>
    <submittedName>
        <fullName evidence="5">AAEL009369-PA</fullName>
    </submittedName>
</protein>
<dbReference type="InterPro" id="IPR036925">
    <property type="entry name" value="TIF_IF2_dom3_sf"/>
</dbReference>
<dbReference type="VEuPathDB" id="VectorBase:AAEL019788"/>
<dbReference type="SUPFAM" id="SSF50447">
    <property type="entry name" value="Translation proteins"/>
    <property type="match status" value="1"/>
</dbReference>
<proteinExistence type="predicted"/>
<evidence type="ECO:0000259" key="4">
    <source>
        <dbReference type="Pfam" id="PF14578"/>
    </source>
</evidence>
<reference evidence="5" key="2">
    <citation type="journal article" date="2007" name="Science">
        <title>Genome sequence of Aedes aegypti, a major arbovirus vector.</title>
        <authorList>
            <person name="Nene V."/>
            <person name="Wortman J.R."/>
            <person name="Lawson D."/>
            <person name="Haas B."/>
            <person name="Kodira C."/>
            <person name="Tu Z.J."/>
            <person name="Loftus B."/>
            <person name="Xi Z."/>
            <person name="Megy K."/>
            <person name="Grabherr M."/>
            <person name="Ren Q."/>
            <person name="Zdobnov E.M."/>
            <person name="Lobo N.F."/>
            <person name="Campbell K.S."/>
            <person name="Brown S.E."/>
            <person name="Bonaldo M.F."/>
            <person name="Zhu J."/>
            <person name="Sinkins S.P."/>
            <person name="Hogenkamp D.G."/>
            <person name="Amedeo P."/>
            <person name="Arensburger P."/>
            <person name="Atkinson P.W."/>
            <person name="Bidwell S."/>
            <person name="Biedler J."/>
            <person name="Birney E."/>
            <person name="Bruggner R.V."/>
            <person name="Costas J."/>
            <person name="Coy M.R."/>
            <person name="Crabtree J."/>
            <person name="Crawford M."/>
            <person name="Debruyn B."/>
            <person name="Decaprio D."/>
            <person name="Eiglmeier K."/>
            <person name="Eisenstadt E."/>
            <person name="El-Dorry H."/>
            <person name="Gelbart W.M."/>
            <person name="Gomes S.L."/>
            <person name="Hammond M."/>
            <person name="Hannick L.I."/>
            <person name="Hogan J.R."/>
            <person name="Holmes M.H."/>
            <person name="Jaffe D."/>
            <person name="Johnston J.S."/>
            <person name="Kennedy R.C."/>
            <person name="Koo H."/>
            <person name="Kravitz S."/>
            <person name="Kriventseva E.V."/>
            <person name="Kulp D."/>
            <person name="Labutti K."/>
            <person name="Lee E."/>
            <person name="Li S."/>
            <person name="Lovin D.D."/>
            <person name="Mao C."/>
            <person name="Mauceli E."/>
            <person name="Menck C.F."/>
            <person name="Miller J.R."/>
            <person name="Montgomery P."/>
            <person name="Mori A."/>
            <person name="Nascimento A.L."/>
            <person name="Naveira H.F."/>
            <person name="Nusbaum C."/>
            <person name="O'leary S."/>
            <person name="Orvis J."/>
            <person name="Pertea M."/>
            <person name="Quesneville H."/>
            <person name="Reidenbach K.R."/>
            <person name="Rogers Y.H."/>
            <person name="Roth C.W."/>
            <person name="Schneider J.R."/>
            <person name="Schatz M."/>
            <person name="Shumway M."/>
            <person name="Stanke M."/>
            <person name="Stinson E.O."/>
            <person name="Tubio J.M."/>
            <person name="Vanzee J.P."/>
            <person name="Verjovski-Almeida S."/>
            <person name="Werner D."/>
            <person name="White O."/>
            <person name="Wyder S."/>
            <person name="Zeng Q."/>
            <person name="Zhao Q."/>
            <person name="Zhao Y."/>
            <person name="Hill C.A."/>
            <person name="Raikhel A.S."/>
            <person name="Soares M.B."/>
            <person name="Knudson D.L."/>
            <person name="Lee N.H."/>
            <person name="Galagan J."/>
            <person name="Salzberg S.L."/>
            <person name="Paulsen I.T."/>
            <person name="Dimopoulos G."/>
            <person name="Collins F.H."/>
            <person name="Birren B."/>
            <person name="Fraser-Liggett C.M."/>
            <person name="Severson D.W."/>
        </authorList>
    </citation>
    <scope>NUCLEOTIDE SEQUENCE [LARGE SCALE GENOMIC DNA]</scope>
    <source>
        <strain evidence="5">Liverpool</strain>
    </source>
</reference>
<keyword evidence="1" id="KW-0547">Nucleotide-binding</keyword>
<dbReference type="GO" id="GO:0003743">
    <property type="term" value="F:translation initiation factor activity"/>
    <property type="evidence" value="ECO:0007669"/>
    <property type="project" value="TreeGrafter"/>
</dbReference>
<sequence>MLLWMMGYSGIRIGPVVKRDVMKASTMLEHENQYATILAFDVKVERDAQELADSLGVKIFQADIIYHLFDKFMAYREEIKQRKREEFKTIAVFPCKLKILPQFVFNSRDPIVIGVIVEAGVVKEGTPICVPSKEFVDLGVVTSVEANHKQIEAARKGQEVCIKIEPIPGETPKMFGRHFDENDMLVSKISRQSIDACKDYFRDDLLKSDWALMVELKKTFQIL</sequence>
<dbReference type="InterPro" id="IPR009000">
    <property type="entry name" value="Transl_B-barrel_sf"/>
</dbReference>
<organism evidence="5 6">
    <name type="scientific">Aedes aegypti</name>
    <name type="common">Yellowfever mosquito</name>
    <name type="synonym">Culex aegypti</name>
    <dbReference type="NCBI Taxonomy" id="7159"/>
    <lineage>
        <taxon>Eukaryota</taxon>
        <taxon>Metazoa</taxon>
        <taxon>Ecdysozoa</taxon>
        <taxon>Arthropoda</taxon>
        <taxon>Hexapoda</taxon>
        <taxon>Insecta</taxon>
        <taxon>Pterygota</taxon>
        <taxon>Neoptera</taxon>
        <taxon>Endopterygota</taxon>
        <taxon>Diptera</taxon>
        <taxon>Nematocera</taxon>
        <taxon>Culicoidea</taxon>
        <taxon>Culicidae</taxon>
        <taxon>Culicinae</taxon>
        <taxon>Aedini</taxon>
        <taxon>Aedes</taxon>
        <taxon>Stegomyia</taxon>
    </lineage>
</organism>
<feature type="domain" description="Elongation factor Tu-type" evidence="4">
    <location>
        <begin position="94"/>
        <end position="185"/>
    </location>
</feature>
<reference evidence="5" key="3">
    <citation type="submission" date="2012-09" db="EMBL/GenBank/DDBJ databases">
        <authorList>
            <consortium name="VectorBase"/>
        </authorList>
    </citation>
    <scope>NUCLEOTIDE SEQUENCE</scope>
    <source>
        <strain evidence="5">Liverpool</strain>
    </source>
</reference>
<evidence type="ECO:0000313" key="5">
    <source>
        <dbReference type="EMBL" id="EAT38782.1"/>
    </source>
</evidence>
<dbReference type="Proteomes" id="UP000682892">
    <property type="component" value="Unassembled WGS sequence"/>
</dbReference>
<evidence type="ECO:0000256" key="1">
    <source>
        <dbReference type="ARBA" id="ARBA00022741"/>
    </source>
</evidence>
<accession>Q16W14</accession>
<reference evidence="5" key="1">
    <citation type="submission" date="2005-10" db="EMBL/GenBank/DDBJ databases">
        <authorList>
            <person name="Loftus B.J."/>
            <person name="Nene V.M."/>
            <person name="Hannick L.I."/>
            <person name="Bidwell S."/>
            <person name="Haas B."/>
            <person name="Amedeo P."/>
            <person name="Orvis J."/>
            <person name="Wortman J.R."/>
            <person name="White O.R."/>
            <person name="Salzberg S."/>
            <person name="Shumway M."/>
            <person name="Koo H."/>
            <person name="Zhao Y."/>
            <person name="Holmes M."/>
            <person name="Miller J."/>
            <person name="Schatz M."/>
            <person name="Pop M."/>
            <person name="Pai G."/>
            <person name="Utterback T."/>
            <person name="Rogers Y.-H."/>
            <person name="Kravitz S."/>
            <person name="Fraser C.M."/>
        </authorList>
    </citation>
    <scope>NUCLEOTIDE SEQUENCE</scope>
    <source>
        <strain evidence="5">Liverpool</strain>
    </source>
</reference>
<dbReference type="InterPro" id="IPR023115">
    <property type="entry name" value="TIF_IF2_dom3"/>
</dbReference>
<dbReference type="Pfam" id="PF14578">
    <property type="entry name" value="GTP_EFTU_D4"/>
    <property type="match status" value="1"/>
</dbReference>
<dbReference type="PANTHER" id="PTHR43381">
    <property type="entry name" value="TRANSLATION INITIATION FACTOR IF-2-RELATED"/>
    <property type="match status" value="1"/>
</dbReference>
<keyword evidence="2" id="KW-0342">GTP-binding</keyword>
<dbReference type="GO" id="GO:0005739">
    <property type="term" value="C:mitochondrion"/>
    <property type="evidence" value="ECO:0007669"/>
    <property type="project" value="TreeGrafter"/>
</dbReference>
<dbReference type="SUPFAM" id="SSF52156">
    <property type="entry name" value="Initiation factor IF2/eIF5b, domain 3"/>
    <property type="match status" value="1"/>
</dbReference>
<dbReference type="InterPro" id="IPR015760">
    <property type="entry name" value="TIF_IF2"/>
</dbReference>